<protein>
    <submittedName>
        <fullName evidence="1">Uncharacterized protein</fullName>
    </submittedName>
</protein>
<feature type="non-terminal residue" evidence="1">
    <location>
        <position position="1"/>
    </location>
</feature>
<evidence type="ECO:0000313" key="1">
    <source>
        <dbReference type="EMBL" id="KAF1915535.1"/>
    </source>
</evidence>
<name>A0A6A5QIV3_AMPQU</name>
<dbReference type="AlphaFoldDB" id="A0A6A5QIV3"/>
<reference evidence="1" key="1">
    <citation type="journal article" date="2020" name="Stud. Mycol.">
        <title>101 Dothideomycetes genomes: a test case for predicting lifestyles and emergence of pathogens.</title>
        <authorList>
            <person name="Haridas S."/>
            <person name="Albert R."/>
            <person name="Binder M."/>
            <person name="Bloem J."/>
            <person name="Labutti K."/>
            <person name="Salamov A."/>
            <person name="Andreopoulos B."/>
            <person name="Baker S."/>
            <person name="Barry K."/>
            <person name="Bills G."/>
            <person name="Bluhm B."/>
            <person name="Cannon C."/>
            <person name="Castanera R."/>
            <person name="Culley D."/>
            <person name="Daum C."/>
            <person name="Ezra D."/>
            <person name="Gonzalez J."/>
            <person name="Henrissat B."/>
            <person name="Kuo A."/>
            <person name="Liang C."/>
            <person name="Lipzen A."/>
            <person name="Lutzoni F."/>
            <person name="Magnuson J."/>
            <person name="Mondo S."/>
            <person name="Nolan M."/>
            <person name="Ohm R."/>
            <person name="Pangilinan J."/>
            <person name="Park H.-J."/>
            <person name="Ramirez L."/>
            <person name="Alfaro M."/>
            <person name="Sun H."/>
            <person name="Tritt A."/>
            <person name="Yoshinaga Y."/>
            <person name="Zwiers L.-H."/>
            <person name="Turgeon B."/>
            <person name="Goodwin S."/>
            <person name="Spatafora J."/>
            <person name="Crous P."/>
            <person name="Grigoriev I."/>
        </authorList>
    </citation>
    <scope>NUCLEOTIDE SEQUENCE</scope>
    <source>
        <strain evidence="1">HMLAC05119</strain>
    </source>
</reference>
<keyword evidence="2" id="KW-1185">Reference proteome</keyword>
<dbReference type="OrthoDB" id="3868412at2759"/>
<proteinExistence type="predicted"/>
<dbReference type="Proteomes" id="UP000800096">
    <property type="component" value="Unassembled WGS sequence"/>
</dbReference>
<gene>
    <name evidence="1" type="ORF">BDU57DRAFT_450758</name>
</gene>
<organism evidence="1 2">
    <name type="scientific">Ampelomyces quisqualis</name>
    <name type="common">Powdery mildew agent</name>
    <dbReference type="NCBI Taxonomy" id="50730"/>
    <lineage>
        <taxon>Eukaryota</taxon>
        <taxon>Fungi</taxon>
        <taxon>Dikarya</taxon>
        <taxon>Ascomycota</taxon>
        <taxon>Pezizomycotina</taxon>
        <taxon>Dothideomycetes</taxon>
        <taxon>Pleosporomycetidae</taxon>
        <taxon>Pleosporales</taxon>
        <taxon>Pleosporineae</taxon>
        <taxon>Phaeosphaeriaceae</taxon>
        <taxon>Ampelomyces</taxon>
    </lineage>
</organism>
<sequence length="97" mass="10815">STYDHRFKNIALPVRSAVLKLVTGGLVVRWVTTGESPLLYVFDFWTHDSLCHGSCPRICHLVRGIRMGITNQVRCIEVSSVIGGCALPGEPRNRIHE</sequence>
<accession>A0A6A5QIV3</accession>
<dbReference type="EMBL" id="ML979136">
    <property type="protein sequence ID" value="KAF1915535.1"/>
    <property type="molecule type" value="Genomic_DNA"/>
</dbReference>
<evidence type="ECO:0000313" key="2">
    <source>
        <dbReference type="Proteomes" id="UP000800096"/>
    </source>
</evidence>